<dbReference type="Proteomes" id="UP000194236">
    <property type="component" value="Unassembled WGS sequence"/>
</dbReference>
<dbReference type="InterPro" id="IPR007110">
    <property type="entry name" value="Ig-like_dom"/>
</dbReference>
<evidence type="ECO:0000313" key="2">
    <source>
        <dbReference type="EMBL" id="OTF69558.1"/>
    </source>
</evidence>
<feature type="domain" description="Ig-like" evidence="1">
    <location>
        <begin position="5"/>
        <end position="93"/>
    </location>
</feature>
<dbReference type="OrthoDB" id="6512051at2759"/>
<sequence length="93" mass="10473">MHTAPVIVPNPANKDNKVVVSQDQPLVLQCNVATSSFLPTTFQWKHNVSMRLNCNENLVPRRRLNISKVIELNRTEFVVETIQLSDAGDVTCK</sequence>
<gene>
    <name evidence="2" type="ORF">BLA29_008841</name>
</gene>
<comment type="caution">
    <text evidence="2">The sequence shown here is derived from an EMBL/GenBank/DDBJ whole genome shotgun (WGS) entry which is preliminary data.</text>
</comment>
<dbReference type="Gene3D" id="2.60.40.10">
    <property type="entry name" value="Immunoglobulins"/>
    <property type="match status" value="1"/>
</dbReference>
<dbReference type="AlphaFoldDB" id="A0A1Y3ANS2"/>
<protein>
    <recommendedName>
        <fullName evidence="1">Ig-like domain-containing protein</fullName>
    </recommendedName>
</protein>
<dbReference type="InterPro" id="IPR036179">
    <property type="entry name" value="Ig-like_dom_sf"/>
</dbReference>
<name>A0A1Y3ANS2_EURMA</name>
<evidence type="ECO:0000313" key="3">
    <source>
        <dbReference type="Proteomes" id="UP000194236"/>
    </source>
</evidence>
<dbReference type="EMBL" id="MUJZ01069846">
    <property type="protein sequence ID" value="OTF69558.1"/>
    <property type="molecule type" value="Genomic_DNA"/>
</dbReference>
<dbReference type="PROSITE" id="PS50835">
    <property type="entry name" value="IG_LIKE"/>
    <property type="match status" value="1"/>
</dbReference>
<dbReference type="InterPro" id="IPR013783">
    <property type="entry name" value="Ig-like_fold"/>
</dbReference>
<organism evidence="2 3">
    <name type="scientific">Euroglyphus maynei</name>
    <name type="common">Mayne's house dust mite</name>
    <dbReference type="NCBI Taxonomy" id="6958"/>
    <lineage>
        <taxon>Eukaryota</taxon>
        <taxon>Metazoa</taxon>
        <taxon>Ecdysozoa</taxon>
        <taxon>Arthropoda</taxon>
        <taxon>Chelicerata</taxon>
        <taxon>Arachnida</taxon>
        <taxon>Acari</taxon>
        <taxon>Acariformes</taxon>
        <taxon>Sarcoptiformes</taxon>
        <taxon>Astigmata</taxon>
        <taxon>Psoroptidia</taxon>
        <taxon>Analgoidea</taxon>
        <taxon>Pyroglyphidae</taxon>
        <taxon>Pyroglyphinae</taxon>
        <taxon>Euroglyphus</taxon>
    </lineage>
</organism>
<accession>A0A1Y3ANS2</accession>
<evidence type="ECO:0000259" key="1">
    <source>
        <dbReference type="PROSITE" id="PS50835"/>
    </source>
</evidence>
<keyword evidence="3" id="KW-1185">Reference proteome</keyword>
<dbReference type="SUPFAM" id="SSF48726">
    <property type="entry name" value="Immunoglobulin"/>
    <property type="match status" value="1"/>
</dbReference>
<proteinExistence type="predicted"/>
<reference evidence="2 3" key="1">
    <citation type="submission" date="2017-03" db="EMBL/GenBank/DDBJ databases">
        <title>Genome Survey of Euroglyphus maynei.</title>
        <authorList>
            <person name="Arlian L.G."/>
            <person name="Morgan M.S."/>
            <person name="Rider S.D."/>
        </authorList>
    </citation>
    <scope>NUCLEOTIDE SEQUENCE [LARGE SCALE GENOMIC DNA]</scope>
    <source>
        <strain evidence="2">Arlian Lab</strain>
        <tissue evidence="2">Whole body</tissue>
    </source>
</reference>